<dbReference type="InterPro" id="IPR006094">
    <property type="entry name" value="Oxid_FAD_bind_N"/>
</dbReference>
<dbReference type="InterPro" id="IPR016167">
    <property type="entry name" value="FAD-bd_PCMH_sub1"/>
</dbReference>
<evidence type="ECO:0000256" key="5">
    <source>
        <dbReference type="ARBA" id="ARBA00023002"/>
    </source>
</evidence>
<accession>A0A7Y4L6S4</accession>
<dbReference type="GO" id="GO:0071949">
    <property type="term" value="F:FAD binding"/>
    <property type="evidence" value="ECO:0007669"/>
    <property type="project" value="InterPro"/>
</dbReference>
<sequence>MSQLDRRTVLKAGGVTAAVALTGVTDALASSTAAPNWNRLSRALQGGKLFMPSTSGYAAAHQLFNPRWDAVQPAAVVRAARTADVVTTINFARDNKLVLVPKAGGHSYVGASVLSKGIQLDVGALRGMTYAKNGVLTVGAGARLYDVHAFLDKYGRSLPTGTCPTVGVAGLTLGGGMGIHTRAWGLTCDRLVGMSVVTADGKARAISANTDPDLFWALRGGGGGNLAVVTSFQFATIPGPKLGFFRLTWPEAKAAAVVAGWQEFVQKAPGTAWGNLHLNAKSNGTLSVHVLGISTTGNAAAAAAQLESFVGAKASSRSITVKTHMEAVKYLGGGTTSPRTGFLAGSDVLRAPLNASSISALIAAVKAAARAKTPAAAIIDPLGGQAAKQPAGGAAWPWRSALGVIQWYVGTAPKPSSAQLKAAQTFIDNGHAAVRSFSAGGYVNYVEARRGVSTYYGASLPRLRAVKKKYDPAGFFHTPYTFV</sequence>
<dbReference type="Proteomes" id="UP000553957">
    <property type="component" value="Unassembled WGS sequence"/>
</dbReference>
<dbReference type="SUPFAM" id="SSF56176">
    <property type="entry name" value="FAD-binding/transporter-associated domain-like"/>
    <property type="match status" value="1"/>
</dbReference>
<keyword evidence="3" id="KW-0285">Flavoprotein</keyword>
<dbReference type="InterPro" id="IPR016166">
    <property type="entry name" value="FAD-bd_PCMH"/>
</dbReference>
<dbReference type="PROSITE" id="PS51387">
    <property type="entry name" value="FAD_PCMH"/>
    <property type="match status" value="1"/>
</dbReference>
<dbReference type="AlphaFoldDB" id="A0A7Y4L6S4"/>
<dbReference type="EMBL" id="JACHKF010000001">
    <property type="protein sequence ID" value="MBB6570140.1"/>
    <property type="molecule type" value="Genomic_DNA"/>
</dbReference>
<dbReference type="InterPro" id="IPR016169">
    <property type="entry name" value="FAD-bd_PCMH_sub2"/>
</dbReference>
<dbReference type="Gene3D" id="3.40.462.20">
    <property type="match status" value="1"/>
</dbReference>
<evidence type="ECO:0000313" key="8">
    <source>
        <dbReference type="EMBL" id="NOL45358.1"/>
    </source>
</evidence>
<gene>
    <name evidence="7" type="ORF">HNR71_005777</name>
    <name evidence="8" type="ORF">HPO96_34435</name>
</gene>
<dbReference type="InterPro" id="IPR036318">
    <property type="entry name" value="FAD-bd_PCMH-like_sf"/>
</dbReference>
<comment type="caution">
    <text evidence="8">The sequence shown here is derived from an EMBL/GenBank/DDBJ whole genome shotgun (WGS) entry which is preliminary data.</text>
</comment>
<dbReference type="EMBL" id="JABJRC010000012">
    <property type="protein sequence ID" value="NOL45358.1"/>
    <property type="molecule type" value="Genomic_DNA"/>
</dbReference>
<evidence type="ECO:0000313" key="7">
    <source>
        <dbReference type="EMBL" id="MBB6570140.1"/>
    </source>
</evidence>
<evidence type="ECO:0000256" key="4">
    <source>
        <dbReference type="ARBA" id="ARBA00022827"/>
    </source>
</evidence>
<dbReference type="InterPro" id="IPR012951">
    <property type="entry name" value="BBE"/>
</dbReference>
<organism evidence="8 9">
    <name type="scientific">Kribbella sandramycini</name>
    <dbReference type="NCBI Taxonomy" id="60450"/>
    <lineage>
        <taxon>Bacteria</taxon>
        <taxon>Bacillati</taxon>
        <taxon>Actinomycetota</taxon>
        <taxon>Actinomycetes</taxon>
        <taxon>Propionibacteriales</taxon>
        <taxon>Kribbellaceae</taxon>
        <taxon>Kribbella</taxon>
    </lineage>
</organism>
<comment type="cofactor">
    <cofactor evidence="1">
        <name>FAD</name>
        <dbReference type="ChEBI" id="CHEBI:57692"/>
    </cofactor>
</comment>
<dbReference type="InterPro" id="IPR006093">
    <property type="entry name" value="Oxy_OxRdtase_FAD_BS"/>
</dbReference>
<keyword evidence="5" id="KW-0560">Oxidoreductase</keyword>
<keyword evidence="9" id="KW-1185">Reference proteome</keyword>
<evidence type="ECO:0000259" key="6">
    <source>
        <dbReference type="PROSITE" id="PS51387"/>
    </source>
</evidence>
<evidence type="ECO:0000313" key="9">
    <source>
        <dbReference type="Proteomes" id="UP000534306"/>
    </source>
</evidence>
<dbReference type="Gene3D" id="3.30.43.10">
    <property type="entry name" value="Uridine Diphospho-n-acetylenolpyruvylglucosamine Reductase, domain 2"/>
    <property type="match status" value="1"/>
</dbReference>
<proteinExistence type="inferred from homology"/>
<evidence type="ECO:0000256" key="2">
    <source>
        <dbReference type="ARBA" id="ARBA00005466"/>
    </source>
</evidence>
<dbReference type="Pfam" id="PF08031">
    <property type="entry name" value="BBE"/>
    <property type="match status" value="1"/>
</dbReference>
<dbReference type="InterPro" id="IPR050416">
    <property type="entry name" value="FAD-linked_Oxidoreductase"/>
</dbReference>
<feature type="domain" description="FAD-binding PCMH-type" evidence="6">
    <location>
        <begin position="69"/>
        <end position="239"/>
    </location>
</feature>
<dbReference type="RefSeq" id="WP_171678661.1">
    <property type="nucleotide sequence ID" value="NZ_BAAAGT010000005.1"/>
</dbReference>
<keyword evidence="4" id="KW-0274">FAD</keyword>
<dbReference type="PROSITE" id="PS51318">
    <property type="entry name" value="TAT"/>
    <property type="match status" value="1"/>
</dbReference>
<dbReference type="InterPro" id="IPR006311">
    <property type="entry name" value="TAT_signal"/>
</dbReference>
<evidence type="ECO:0000256" key="1">
    <source>
        <dbReference type="ARBA" id="ARBA00001974"/>
    </source>
</evidence>
<comment type="similarity">
    <text evidence="2">Belongs to the oxygen-dependent FAD-linked oxidoreductase family.</text>
</comment>
<dbReference type="Proteomes" id="UP000534306">
    <property type="component" value="Unassembled WGS sequence"/>
</dbReference>
<dbReference type="PANTHER" id="PTHR42973">
    <property type="entry name" value="BINDING OXIDOREDUCTASE, PUTATIVE (AFU_ORTHOLOGUE AFUA_1G17690)-RELATED"/>
    <property type="match status" value="1"/>
</dbReference>
<evidence type="ECO:0000256" key="3">
    <source>
        <dbReference type="ARBA" id="ARBA00022630"/>
    </source>
</evidence>
<reference evidence="7 10" key="2">
    <citation type="submission" date="2020-08" db="EMBL/GenBank/DDBJ databases">
        <title>Sequencing the genomes of 1000 actinobacteria strains.</title>
        <authorList>
            <person name="Klenk H.-P."/>
        </authorList>
    </citation>
    <scope>NUCLEOTIDE SEQUENCE [LARGE SCALE GENOMIC DNA]</scope>
    <source>
        <strain evidence="7 10">DSM 15626</strain>
    </source>
</reference>
<name>A0A7Y4L6S4_9ACTN</name>
<dbReference type="Gene3D" id="3.30.465.10">
    <property type="match status" value="1"/>
</dbReference>
<dbReference type="PROSITE" id="PS00862">
    <property type="entry name" value="OX2_COVAL_FAD"/>
    <property type="match status" value="1"/>
</dbReference>
<dbReference type="GO" id="GO:0016491">
    <property type="term" value="F:oxidoreductase activity"/>
    <property type="evidence" value="ECO:0007669"/>
    <property type="project" value="UniProtKB-KW"/>
</dbReference>
<reference evidence="8 9" key="1">
    <citation type="submission" date="2020-05" db="EMBL/GenBank/DDBJ databases">
        <title>Genome sequence of Kribbella sandramycini ATCC 39419.</title>
        <authorList>
            <person name="Maclea K.S."/>
            <person name="Fair J.L."/>
        </authorList>
    </citation>
    <scope>NUCLEOTIDE SEQUENCE [LARGE SCALE GENOMIC DNA]</scope>
    <source>
        <strain evidence="8 9">ATCC 39419</strain>
    </source>
</reference>
<evidence type="ECO:0000313" key="10">
    <source>
        <dbReference type="Proteomes" id="UP000553957"/>
    </source>
</evidence>
<protein>
    <submittedName>
        <fullName evidence="8">FAD-binding oxidoreductase</fullName>
    </submittedName>
    <submittedName>
        <fullName evidence="7">FAD/FMN-containing dehydrogenase</fullName>
    </submittedName>
</protein>
<dbReference type="PANTHER" id="PTHR42973:SF39">
    <property type="entry name" value="FAD-BINDING PCMH-TYPE DOMAIN-CONTAINING PROTEIN"/>
    <property type="match status" value="1"/>
</dbReference>
<dbReference type="Pfam" id="PF01565">
    <property type="entry name" value="FAD_binding_4"/>
    <property type="match status" value="1"/>
</dbReference>